<evidence type="ECO:0000313" key="2">
    <source>
        <dbReference type="Proteomes" id="UP000790709"/>
    </source>
</evidence>
<proteinExistence type="predicted"/>
<sequence length="269" mass="29163">MFRYANIFVIANWAINIFATAMDAILLMRAYALCNGSKPVLVFLLACFFCQTATVVAITGMEFNVPNIRGAIIAVGGAIGSVTQDITVDTSVLVPAPVIVTAVQLAFDFMLLMFALFAFTKHALEARRLAGRWDVSPLLKLLIKDQMLYFVWCVSSPPFAAFINCGITSYVVWQALDIPAAAPGVSPPRTLIIVIDALNALVVIAGPRMVISLRAAESKSIEGSYQTELSTIDFNARDRRTRMVGDGEPGSEVGLDDPRVQRETVEVGV</sequence>
<dbReference type="Proteomes" id="UP000790709">
    <property type="component" value="Unassembled WGS sequence"/>
</dbReference>
<evidence type="ECO:0000313" key="1">
    <source>
        <dbReference type="EMBL" id="KAH7930179.1"/>
    </source>
</evidence>
<organism evidence="1 2">
    <name type="scientific">Leucogyrophana mollusca</name>
    <dbReference type="NCBI Taxonomy" id="85980"/>
    <lineage>
        <taxon>Eukaryota</taxon>
        <taxon>Fungi</taxon>
        <taxon>Dikarya</taxon>
        <taxon>Basidiomycota</taxon>
        <taxon>Agaricomycotina</taxon>
        <taxon>Agaricomycetes</taxon>
        <taxon>Agaricomycetidae</taxon>
        <taxon>Boletales</taxon>
        <taxon>Boletales incertae sedis</taxon>
        <taxon>Leucogyrophana</taxon>
    </lineage>
</organism>
<protein>
    <submittedName>
        <fullName evidence="1">Uncharacterized protein</fullName>
    </submittedName>
</protein>
<comment type="caution">
    <text evidence="1">The sequence shown here is derived from an EMBL/GenBank/DDBJ whole genome shotgun (WGS) entry which is preliminary data.</text>
</comment>
<gene>
    <name evidence="1" type="ORF">BV22DRAFT_1116368</name>
</gene>
<name>A0ACB8BWZ9_9AGAM</name>
<reference evidence="1" key="1">
    <citation type="journal article" date="2021" name="New Phytol.">
        <title>Evolutionary innovations through gain and loss of genes in the ectomycorrhizal Boletales.</title>
        <authorList>
            <person name="Wu G."/>
            <person name="Miyauchi S."/>
            <person name="Morin E."/>
            <person name="Kuo A."/>
            <person name="Drula E."/>
            <person name="Varga T."/>
            <person name="Kohler A."/>
            <person name="Feng B."/>
            <person name="Cao Y."/>
            <person name="Lipzen A."/>
            <person name="Daum C."/>
            <person name="Hundley H."/>
            <person name="Pangilinan J."/>
            <person name="Johnson J."/>
            <person name="Barry K."/>
            <person name="LaButti K."/>
            <person name="Ng V."/>
            <person name="Ahrendt S."/>
            <person name="Min B."/>
            <person name="Choi I.G."/>
            <person name="Park H."/>
            <person name="Plett J.M."/>
            <person name="Magnuson J."/>
            <person name="Spatafora J.W."/>
            <person name="Nagy L.G."/>
            <person name="Henrissat B."/>
            <person name="Grigoriev I.V."/>
            <person name="Yang Z.L."/>
            <person name="Xu J."/>
            <person name="Martin F.M."/>
        </authorList>
    </citation>
    <scope>NUCLEOTIDE SEQUENCE</scope>
    <source>
        <strain evidence="1">KUC20120723A-06</strain>
    </source>
</reference>
<keyword evidence="2" id="KW-1185">Reference proteome</keyword>
<accession>A0ACB8BWZ9</accession>
<dbReference type="EMBL" id="MU266334">
    <property type="protein sequence ID" value="KAH7930179.1"/>
    <property type="molecule type" value="Genomic_DNA"/>
</dbReference>